<evidence type="ECO:0000313" key="8">
    <source>
        <dbReference type="Proteomes" id="UP000001449"/>
    </source>
</evidence>
<accession>B8C342</accession>
<name>B8C342_THAPS</name>
<feature type="domain" description="Fucosyltransferase C-terminal" evidence="6">
    <location>
        <begin position="153"/>
        <end position="290"/>
    </location>
</feature>
<dbReference type="Pfam" id="PF00852">
    <property type="entry name" value="Glyco_transf_10"/>
    <property type="match status" value="1"/>
</dbReference>
<proteinExistence type="inferred from homology"/>
<keyword evidence="8" id="KW-1185">Reference proteome</keyword>
<evidence type="ECO:0000259" key="6">
    <source>
        <dbReference type="Pfam" id="PF00852"/>
    </source>
</evidence>
<dbReference type="eggNOG" id="KOG2619">
    <property type="taxonomic scope" value="Eukaryota"/>
</dbReference>
<dbReference type="PANTHER" id="PTHR11929:SF194">
    <property type="entry name" value="ALPHA-(1,3)-FUCOSYLTRANSFERASE 10"/>
    <property type="match status" value="1"/>
</dbReference>
<dbReference type="PANTHER" id="PTHR11929">
    <property type="entry name" value="ALPHA- 1,3 -FUCOSYLTRANSFERASE"/>
    <property type="match status" value="1"/>
</dbReference>
<dbReference type="GeneID" id="7453209"/>
<dbReference type="PaxDb" id="35128-Thaps5510"/>
<dbReference type="UniPathway" id="UPA00378"/>
<dbReference type="InterPro" id="IPR001503">
    <property type="entry name" value="Glyco_trans_10"/>
</dbReference>
<protein>
    <recommendedName>
        <fullName evidence="5">Fucosyltransferase</fullName>
        <ecNumber evidence="5">2.4.1.-</ecNumber>
    </recommendedName>
</protein>
<reference evidence="7 8" key="1">
    <citation type="journal article" date="2004" name="Science">
        <title>The genome of the diatom Thalassiosira pseudonana: ecology, evolution, and metabolism.</title>
        <authorList>
            <person name="Armbrust E.V."/>
            <person name="Berges J.A."/>
            <person name="Bowler C."/>
            <person name="Green B.R."/>
            <person name="Martinez D."/>
            <person name="Putnam N.H."/>
            <person name="Zhou S."/>
            <person name="Allen A.E."/>
            <person name="Apt K.E."/>
            <person name="Bechner M."/>
            <person name="Brzezinski M.A."/>
            <person name="Chaal B.K."/>
            <person name="Chiovitti A."/>
            <person name="Davis A.K."/>
            <person name="Demarest M.S."/>
            <person name="Detter J.C."/>
            <person name="Glavina T."/>
            <person name="Goodstein D."/>
            <person name="Hadi M.Z."/>
            <person name="Hellsten U."/>
            <person name="Hildebrand M."/>
            <person name="Jenkins B.D."/>
            <person name="Jurka J."/>
            <person name="Kapitonov V.V."/>
            <person name="Kroger N."/>
            <person name="Lau W.W."/>
            <person name="Lane T.W."/>
            <person name="Larimer F.W."/>
            <person name="Lippmeier J.C."/>
            <person name="Lucas S."/>
            <person name="Medina M."/>
            <person name="Montsant A."/>
            <person name="Obornik M."/>
            <person name="Parker M.S."/>
            <person name="Palenik B."/>
            <person name="Pazour G.J."/>
            <person name="Richardson P.M."/>
            <person name="Rynearson T.A."/>
            <person name="Saito M.A."/>
            <person name="Schwartz D.C."/>
            <person name="Thamatrakoln K."/>
            <person name="Valentin K."/>
            <person name="Vardi A."/>
            <person name="Wilkerson F.P."/>
            <person name="Rokhsar D.S."/>
        </authorList>
    </citation>
    <scope>NUCLEOTIDE SEQUENCE [LARGE SCALE GENOMIC DNA]</scope>
    <source>
        <strain evidence="7 8">CCMP1335</strain>
    </source>
</reference>
<keyword evidence="5" id="KW-0333">Golgi apparatus</keyword>
<evidence type="ECO:0000256" key="5">
    <source>
        <dbReference type="RuleBase" id="RU003832"/>
    </source>
</evidence>
<dbReference type="RefSeq" id="XP_002290743.1">
    <property type="nucleotide sequence ID" value="XM_002290707.1"/>
</dbReference>
<dbReference type="InterPro" id="IPR038577">
    <property type="entry name" value="GT10-like_C_sf"/>
</dbReference>
<evidence type="ECO:0000313" key="7">
    <source>
        <dbReference type="EMBL" id="EED92495.1"/>
    </source>
</evidence>
<keyword evidence="5" id="KW-0812">Transmembrane</keyword>
<dbReference type="GO" id="GO:0046920">
    <property type="term" value="F:alpha-(1-&gt;3)-fucosyltransferase activity"/>
    <property type="evidence" value="ECO:0000318"/>
    <property type="project" value="GO_Central"/>
</dbReference>
<reference evidence="7 8" key="2">
    <citation type="journal article" date="2008" name="Nature">
        <title>The Phaeodactylum genome reveals the evolutionary history of diatom genomes.</title>
        <authorList>
            <person name="Bowler C."/>
            <person name="Allen A.E."/>
            <person name="Badger J.H."/>
            <person name="Grimwood J."/>
            <person name="Jabbari K."/>
            <person name="Kuo A."/>
            <person name="Maheswari U."/>
            <person name="Martens C."/>
            <person name="Maumus F."/>
            <person name="Otillar R.P."/>
            <person name="Rayko E."/>
            <person name="Salamov A."/>
            <person name="Vandepoele K."/>
            <person name="Beszteri B."/>
            <person name="Gruber A."/>
            <person name="Heijde M."/>
            <person name="Katinka M."/>
            <person name="Mock T."/>
            <person name="Valentin K."/>
            <person name="Verret F."/>
            <person name="Berges J.A."/>
            <person name="Brownlee C."/>
            <person name="Cadoret J.P."/>
            <person name="Chiovitti A."/>
            <person name="Choi C.J."/>
            <person name="Coesel S."/>
            <person name="De Martino A."/>
            <person name="Detter J.C."/>
            <person name="Durkin C."/>
            <person name="Falciatore A."/>
            <person name="Fournet J."/>
            <person name="Haruta M."/>
            <person name="Huysman M.J."/>
            <person name="Jenkins B.D."/>
            <person name="Jiroutova K."/>
            <person name="Jorgensen R.E."/>
            <person name="Joubert Y."/>
            <person name="Kaplan A."/>
            <person name="Kroger N."/>
            <person name="Kroth P.G."/>
            <person name="La Roche J."/>
            <person name="Lindquist E."/>
            <person name="Lommer M."/>
            <person name="Martin-Jezequel V."/>
            <person name="Lopez P.J."/>
            <person name="Lucas S."/>
            <person name="Mangogna M."/>
            <person name="McGinnis K."/>
            <person name="Medlin L.K."/>
            <person name="Montsant A."/>
            <person name="Oudot-Le Secq M.P."/>
            <person name="Napoli C."/>
            <person name="Obornik M."/>
            <person name="Parker M.S."/>
            <person name="Petit J.L."/>
            <person name="Porcel B.M."/>
            <person name="Poulsen N."/>
            <person name="Robison M."/>
            <person name="Rychlewski L."/>
            <person name="Rynearson T.A."/>
            <person name="Schmutz J."/>
            <person name="Shapiro H."/>
            <person name="Siaut M."/>
            <person name="Stanley M."/>
            <person name="Sussman M.R."/>
            <person name="Taylor A.R."/>
            <person name="Vardi A."/>
            <person name="von Dassow P."/>
            <person name="Vyverman W."/>
            <person name="Willis A."/>
            <person name="Wyrwicz L.S."/>
            <person name="Rokhsar D.S."/>
            <person name="Weissenbach J."/>
            <person name="Armbrust E.V."/>
            <person name="Green B.R."/>
            <person name="Van de Peer Y."/>
            <person name="Grigoriev I.V."/>
        </authorList>
    </citation>
    <scope>NUCLEOTIDE SEQUENCE [LARGE SCALE GENOMIC DNA]</scope>
    <source>
        <strain evidence="7 8">CCMP1335</strain>
    </source>
</reference>
<dbReference type="KEGG" id="tps:THAPSDRAFT_5510"/>
<sequence>MDHECWKTPVATLMQAHSFPFPATVANRGEYPGIVIQAMPSKTDDTFTSTNVASKTLISRDTSSSNYCDVRCYFEQKGNGVGRRYVYGTDWEFTMSMEGEQYYPKLKIDKSAWKESKFYSTTSFESEVPLPYFSFAEYSIQSDAVPFHEGIKGATFIARNCGSKNNREGVVKKLMETTFRVDSVSTCLRNVQPRPGLDLRDKGKLMRKYLFHLAFENQNSDDYITEKLWGSLSAGVIPIYFGAPNAKQHIPFKGVIYVDDFPSVDKLADYLNKVANDQQLYESYHAWRNEPLPQSFLDKYDLSRTHSKW</sequence>
<organism evidence="7 8">
    <name type="scientific">Thalassiosira pseudonana</name>
    <name type="common">Marine diatom</name>
    <name type="synonym">Cyclotella nana</name>
    <dbReference type="NCBI Taxonomy" id="35128"/>
    <lineage>
        <taxon>Eukaryota</taxon>
        <taxon>Sar</taxon>
        <taxon>Stramenopiles</taxon>
        <taxon>Ochrophyta</taxon>
        <taxon>Bacillariophyta</taxon>
        <taxon>Coscinodiscophyceae</taxon>
        <taxon>Thalassiosirophycidae</taxon>
        <taxon>Thalassiosirales</taxon>
        <taxon>Thalassiosiraceae</taxon>
        <taxon>Thalassiosira</taxon>
    </lineage>
</organism>
<dbReference type="EC" id="2.4.1.-" evidence="5"/>
<evidence type="ECO:0000256" key="2">
    <source>
        <dbReference type="ARBA" id="ARBA00008919"/>
    </source>
</evidence>
<keyword evidence="3 5" id="KW-0328">Glycosyltransferase</keyword>
<dbReference type="Proteomes" id="UP000001449">
    <property type="component" value="Chromosome 5"/>
</dbReference>
<dbReference type="GO" id="GO:0032580">
    <property type="term" value="C:Golgi cisterna membrane"/>
    <property type="evidence" value="ECO:0007669"/>
    <property type="project" value="UniProtKB-SubCell"/>
</dbReference>
<dbReference type="InParanoid" id="B8C342"/>
<keyword evidence="4 5" id="KW-0808">Transferase</keyword>
<keyword evidence="5" id="KW-0472">Membrane</keyword>
<dbReference type="EMBL" id="CM000642">
    <property type="protein sequence ID" value="EED92495.1"/>
    <property type="molecule type" value="Genomic_DNA"/>
</dbReference>
<comment type="subcellular location">
    <subcellularLocation>
        <location evidence="5">Golgi apparatus</location>
        <location evidence="5">Golgi stack membrane</location>
        <topology evidence="5">Single-pass type II membrane protein</topology>
    </subcellularLocation>
</comment>
<evidence type="ECO:0000256" key="1">
    <source>
        <dbReference type="ARBA" id="ARBA00004922"/>
    </source>
</evidence>
<dbReference type="AlphaFoldDB" id="B8C342"/>
<dbReference type="HOGENOM" id="CLU_901644_0_0_1"/>
<comment type="pathway">
    <text evidence="1">Protein modification; protein glycosylation.</text>
</comment>
<evidence type="ECO:0000256" key="4">
    <source>
        <dbReference type="ARBA" id="ARBA00022679"/>
    </source>
</evidence>
<comment type="similarity">
    <text evidence="2 5">Belongs to the glycosyltransferase 10 family.</text>
</comment>
<dbReference type="SUPFAM" id="SSF53756">
    <property type="entry name" value="UDP-Glycosyltransferase/glycogen phosphorylase"/>
    <property type="match status" value="1"/>
</dbReference>
<evidence type="ECO:0000256" key="3">
    <source>
        <dbReference type="ARBA" id="ARBA00022676"/>
    </source>
</evidence>
<dbReference type="InterPro" id="IPR055270">
    <property type="entry name" value="Glyco_tran_10_C"/>
</dbReference>
<dbReference type="Gene3D" id="3.40.50.11660">
    <property type="entry name" value="Glycosyl transferase family 10, C-terminal domain"/>
    <property type="match status" value="1"/>
</dbReference>
<gene>
    <name evidence="7" type="ORF">THAPSDRAFT_5510</name>
</gene>